<keyword evidence="2" id="KW-0472">Membrane</keyword>
<keyword evidence="2" id="KW-0812">Transmembrane</keyword>
<feature type="compositionally biased region" description="Polar residues" evidence="1">
    <location>
        <begin position="1"/>
        <end position="18"/>
    </location>
</feature>
<dbReference type="Proteomes" id="UP000620104">
    <property type="component" value="Unassembled WGS sequence"/>
</dbReference>
<evidence type="ECO:0000313" key="4">
    <source>
        <dbReference type="EMBL" id="GHJ89565.1"/>
    </source>
</evidence>
<proteinExistence type="predicted"/>
<evidence type="ECO:0000259" key="3">
    <source>
        <dbReference type="PROSITE" id="PS50003"/>
    </source>
</evidence>
<feature type="domain" description="PH" evidence="3">
    <location>
        <begin position="1"/>
        <end position="78"/>
    </location>
</feature>
<accession>A0A8H3TZ73</accession>
<protein>
    <recommendedName>
        <fullName evidence="3">PH domain-containing protein</fullName>
    </recommendedName>
</protein>
<feature type="transmembrane region" description="Helical" evidence="2">
    <location>
        <begin position="116"/>
        <end position="136"/>
    </location>
</feature>
<reference evidence="4" key="1">
    <citation type="submission" date="2020-07" db="EMBL/GenBank/DDBJ databases">
        <title>Draft Genome Sequence of a Deep-Sea Yeast, Naganishia (Cryptococcus) liquefaciens strain N6.</title>
        <authorList>
            <person name="Han Y.W."/>
            <person name="Kajitani R."/>
            <person name="Morimoto H."/>
            <person name="Parhat M."/>
            <person name="Tsubouchi H."/>
            <person name="Bakenova O."/>
            <person name="Ogata M."/>
            <person name="Argunhan B."/>
            <person name="Aoki R."/>
            <person name="Kajiwara S."/>
            <person name="Itoh T."/>
            <person name="Iwasaki H."/>
        </authorList>
    </citation>
    <scope>NUCLEOTIDE SEQUENCE</scope>
    <source>
        <strain evidence="4">N6</strain>
    </source>
</reference>
<comment type="caution">
    <text evidence="4">The sequence shown here is derived from an EMBL/GenBank/DDBJ whole genome shotgun (WGS) entry which is preliminary data.</text>
</comment>
<dbReference type="AlphaFoldDB" id="A0A8H3TZ73"/>
<evidence type="ECO:0000256" key="2">
    <source>
        <dbReference type="SAM" id="Phobius"/>
    </source>
</evidence>
<evidence type="ECO:0000256" key="1">
    <source>
        <dbReference type="SAM" id="MobiDB-lite"/>
    </source>
</evidence>
<dbReference type="EMBL" id="BLZA01000048">
    <property type="protein sequence ID" value="GHJ89565.1"/>
    <property type="molecule type" value="Genomic_DNA"/>
</dbReference>
<gene>
    <name evidence="4" type="ORF">NliqN6_5967</name>
</gene>
<dbReference type="PROSITE" id="PS50003">
    <property type="entry name" value="PH_DOMAIN"/>
    <property type="match status" value="1"/>
</dbReference>
<feature type="region of interest" description="Disordered" evidence="1">
    <location>
        <begin position="1"/>
        <end position="23"/>
    </location>
</feature>
<sequence>MSPISQDLESENGSTGPSSAFYPSADSINDGKIVDTTIELDGTAKTFNVNIGGQKFLIEATDATEYDQWIEALRQAEQVGEPSSIDARMEAEVVVRAEKRHRESQWFYDLLPGAQAAVAVGPVLTLAVVGVIYIYWPRLTAPRRRRRLAGSTQ</sequence>
<keyword evidence="5" id="KW-1185">Reference proteome</keyword>
<name>A0A8H3TZ73_9TREE</name>
<evidence type="ECO:0000313" key="5">
    <source>
        <dbReference type="Proteomes" id="UP000620104"/>
    </source>
</evidence>
<keyword evidence="2" id="KW-1133">Transmembrane helix</keyword>
<dbReference type="InterPro" id="IPR001849">
    <property type="entry name" value="PH_domain"/>
</dbReference>
<organism evidence="4 5">
    <name type="scientific">Naganishia liquefaciens</name>
    <dbReference type="NCBI Taxonomy" id="104408"/>
    <lineage>
        <taxon>Eukaryota</taxon>
        <taxon>Fungi</taxon>
        <taxon>Dikarya</taxon>
        <taxon>Basidiomycota</taxon>
        <taxon>Agaricomycotina</taxon>
        <taxon>Tremellomycetes</taxon>
        <taxon>Filobasidiales</taxon>
        <taxon>Filobasidiaceae</taxon>
        <taxon>Naganishia</taxon>
    </lineage>
</organism>